<evidence type="ECO:0000256" key="8">
    <source>
        <dbReference type="ARBA" id="ARBA00022777"/>
    </source>
</evidence>
<dbReference type="InterPro" id="IPR038318">
    <property type="entry name" value="KdpD_sf"/>
</dbReference>
<evidence type="ECO:0000256" key="1">
    <source>
        <dbReference type="ARBA" id="ARBA00000085"/>
    </source>
</evidence>
<organism evidence="15 17">
    <name type="scientific">Terriglobus roseus (strain DSM 18391 / NRRL B-41598 / KBS 63)</name>
    <dbReference type="NCBI Taxonomy" id="926566"/>
    <lineage>
        <taxon>Bacteria</taxon>
        <taxon>Pseudomonadati</taxon>
        <taxon>Acidobacteriota</taxon>
        <taxon>Terriglobia</taxon>
        <taxon>Terriglobales</taxon>
        <taxon>Acidobacteriaceae</taxon>
        <taxon>Terriglobus</taxon>
    </lineage>
</organism>
<dbReference type="PROSITE" id="PS50109">
    <property type="entry name" value="HIS_KIN"/>
    <property type="match status" value="1"/>
</dbReference>
<dbReference type="EC" id="2.7.13.3" evidence="3"/>
<dbReference type="HOGENOM" id="CLU_000445_89_5_0"/>
<dbReference type="Gene3D" id="1.10.287.130">
    <property type="match status" value="1"/>
</dbReference>
<dbReference type="GO" id="GO:0005524">
    <property type="term" value="F:ATP binding"/>
    <property type="evidence" value="ECO:0007669"/>
    <property type="project" value="UniProtKB-KW"/>
</dbReference>
<dbReference type="Proteomes" id="UP000006056">
    <property type="component" value="Chromosome"/>
</dbReference>
<dbReference type="SMART" id="SM00387">
    <property type="entry name" value="HATPase_c"/>
    <property type="match status" value="1"/>
</dbReference>
<evidence type="ECO:0000256" key="4">
    <source>
        <dbReference type="ARBA" id="ARBA00022553"/>
    </source>
</evidence>
<keyword evidence="8 15" id="KW-0418">Kinase</keyword>
<sequence>MNSRRFLMIVRWIVSFAALAGIVLVYSRWLHVNQTTVALTLVLLILGLAANFSLRYAVAVSVAATAAYNYYFLPPIGSITIADSQNWLALLAFLSTSVIGSRLSQRARDEADEATARQREVELSFELGRELLQLDDVGNLVSSLPMLIARVTRANSVVLFLLDGDRFFEHGLHAFSGFELPHLRQLALTLPNVDVSDQGEARVPLKVGVMPRGLVSIQGASLSRESLETIGGLVSISLDRAQALENVAKGEANRQSERLRTLIIDSITHELRTPLTSIKGAASALLANTETPAEARIELLQIINEESDRLNLLVSQATEMAQLDAQQVHMTFQPASVAEMLDAAAATCLVDPSRHPLTLAPVPQLPAVTADPEFVHKVLCNLIENAEKYSPEGSPIFLSARLEGRFVEVSVADRGVGIDSSELALIFDRFYRGRSQGDRVAGTGMGLAISKAIISAHGGTLTVTSQLGQGSVFTFSLPIDAGL</sequence>
<comment type="catalytic activity">
    <reaction evidence="1">
        <text>ATP + protein L-histidine = ADP + protein N-phospho-L-histidine.</text>
        <dbReference type="EC" id="2.7.13.3"/>
    </reaction>
</comment>
<evidence type="ECO:0000256" key="12">
    <source>
        <dbReference type="ARBA" id="ARBA00023136"/>
    </source>
</evidence>
<evidence type="ECO:0000256" key="10">
    <source>
        <dbReference type="ARBA" id="ARBA00022989"/>
    </source>
</evidence>
<evidence type="ECO:0000256" key="3">
    <source>
        <dbReference type="ARBA" id="ARBA00012438"/>
    </source>
</evidence>
<dbReference type="InterPro" id="IPR005467">
    <property type="entry name" value="His_kinase_dom"/>
</dbReference>
<comment type="subcellular location">
    <subcellularLocation>
        <location evidence="2">Membrane</location>
        <topology evidence="2">Multi-pass membrane protein</topology>
    </subcellularLocation>
</comment>
<dbReference type="InterPro" id="IPR003594">
    <property type="entry name" value="HATPase_dom"/>
</dbReference>
<dbReference type="EMBL" id="CP003379">
    <property type="protein sequence ID" value="AFL88857.1"/>
    <property type="molecule type" value="Genomic_DNA"/>
</dbReference>
<feature type="transmembrane region" description="Helical" evidence="13">
    <location>
        <begin position="56"/>
        <end position="73"/>
    </location>
</feature>
<dbReference type="InterPro" id="IPR003661">
    <property type="entry name" value="HisK_dim/P_dom"/>
</dbReference>
<dbReference type="Pfam" id="PF02518">
    <property type="entry name" value="HATPase_c"/>
    <property type="match status" value="1"/>
</dbReference>
<keyword evidence="12 13" id="KW-0472">Membrane</keyword>
<proteinExistence type="predicted"/>
<dbReference type="InterPro" id="IPR036890">
    <property type="entry name" value="HATPase_C_sf"/>
</dbReference>
<evidence type="ECO:0000256" key="2">
    <source>
        <dbReference type="ARBA" id="ARBA00004141"/>
    </source>
</evidence>
<keyword evidence="17" id="KW-1185">Reference proteome</keyword>
<dbReference type="CDD" id="cd00082">
    <property type="entry name" value="HisKA"/>
    <property type="match status" value="1"/>
</dbReference>
<evidence type="ECO:0000256" key="13">
    <source>
        <dbReference type="SAM" id="Phobius"/>
    </source>
</evidence>
<dbReference type="eggNOG" id="COG2205">
    <property type="taxonomic scope" value="Bacteria"/>
</dbReference>
<evidence type="ECO:0000313" key="17">
    <source>
        <dbReference type="Proteomes" id="UP000006056"/>
    </source>
</evidence>
<reference evidence="15 17" key="1">
    <citation type="submission" date="2012-06" db="EMBL/GenBank/DDBJ databases">
        <title>Complete genome of Terriglobus roseus DSM 18391.</title>
        <authorList>
            <consortium name="US DOE Joint Genome Institute (JGI-PGF)"/>
            <person name="Lucas S."/>
            <person name="Copeland A."/>
            <person name="Lapidus A."/>
            <person name="Glavina del Rio T."/>
            <person name="Dalin E."/>
            <person name="Tice H."/>
            <person name="Bruce D."/>
            <person name="Goodwin L."/>
            <person name="Pitluck S."/>
            <person name="Peters L."/>
            <person name="Mikhailova N."/>
            <person name="Munk A.C.C."/>
            <person name="Kyrpides N."/>
            <person name="Mavromatis K."/>
            <person name="Ivanova N."/>
            <person name="Brettin T."/>
            <person name="Detter J.C."/>
            <person name="Han C."/>
            <person name="Larimer F."/>
            <person name="Land M."/>
            <person name="Hauser L."/>
            <person name="Markowitz V."/>
            <person name="Cheng J.-F."/>
            <person name="Hugenholtz P."/>
            <person name="Woyke T."/>
            <person name="Wu D."/>
            <person name="Brambilla E."/>
            <person name="Klenk H.-P."/>
            <person name="Eisen J.A."/>
        </authorList>
    </citation>
    <scope>NUCLEOTIDE SEQUENCE [LARGE SCALE GENOMIC DNA]</scope>
    <source>
        <strain evidence="15">DSM 18391</strain>
        <strain evidence="17">DSM 18391 / NRRL B-41598 / KBS 63</strain>
    </source>
</reference>
<dbReference type="KEGG" id="trs:Terro_2617"/>
<evidence type="ECO:0000256" key="5">
    <source>
        <dbReference type="ARBA" id="ARBA00022679"/>
    </source>
</evidence>
<dbReference type="RefSeq" id="WP_014786086.1">
    <property type="nucleotide sequence ID" value="NC_018014.1"/>
</dbReference>
<keyword evidence="5" id="KW-0808">Transferase</keyword>
<keyword evidence="11" id="KW-0902">Two-component regulatory system</keyword>
<feature type="transmembrane region" description="Helical" evidence="13">
    <location>
        <begin position="7"/>
        <end position="26"/>
    </location>
</feature>
<evidence type="ECO:0000256" key="11">
    <source>
        <dbReference type="ARBA" id="ARBA00023012"/>
    </source>
</evidence>
<dbReference type="Pfam" id="PF13493">
    <property type="entry name" value="DUF4118"/>
    <property type="match status" value="1"/>
</dbReference>
<dbReference type="SMART" id="SM00388">
    <property type="entry name" value="HisKA"/>
    <property type="match status" value="1"/>
</dbReference>
<dbReference type="GO" id="GO:0000155">
    <property type="term" value="F:phosphorelay sensor kinase activity"/>
    <property type="evidence" value="ECO:0007669"/>
    <property type="project" value="InterPro"/>
</dbReference>
<dbReference type="EMBL" id="CP003379">
    <property type="protein sequence ID" value="AFL88517.1"/>
    <property type="molecule type" value="Genomic_DNA"/>
</dbReference>
<keyword evidence="10 13" id="KW-1133">Transmembrane helix</keyword>
<evidence type="ECO:0000259" key="14">
    <source>
        <dbReference type="PROSITE" id="PS50109"/>
    </source>
</evidence>
<dbReference type="PRINTS" id="PR00344">
    <property type="entry name" value="BCTRLSENSOR"/>
</dbReference>
<dbReference type="Gene3D" id="1.20.120.620">
    <property type="entry name" value="Backbone structure of the membrane domain of e. Coli histidine kinase receptor kdpd"/>
    <property type="match status" value="1"/>
</dbReference>
<dbReference type="Gene3D" id="3.30.565.10">
    <property type="entry name" value="Histidine kinase-like ATPase, C-terminal domain"/>
    <property type="match status" value="1"/>
</dbReference>
<dbReference type="InterPro" id="IPR025201">
    <property type="entry name" value="KdpD_TM"/>
</dbReference>
<evidence type="ECO:0000313" key="16">
    <source>
        <dbReference type="EMBL" id="AFL88857.1"/>
    </source>
</evidence>
<keyword evidence="9" id="KW-0067">ATP-binding</keyword>
<dbReference type="PATRIC" id="fig|926566.3.peg.2222"/>
<dbReference type="InterPro" id="IPR004358">
    <property type="entry name" value="Sig_transdc_His_kin-like_C"/>
</dbReference>
<evidence type="ECO:0000256" key="7">
    <source>
        <dbReference type="ARBA" id="ARBA00022741"/>
    </source>
</evidence>
<dbReference type="PANTHER" id="PTHR45569">
    <property type="entry name" value="SENSOR PROTEIN KDPD"/>
    <property type="match status" value="1"/>
</dbReference>
<keyword evidence="7" id="KW-0547">Nucleotide-binding</keyword>
<dbReference type="SUPFAM" id="SSF47384">
    <property type="entry name" value="Homodimeric domain of signal transducing histidine kinase"/>
    <property type="match status" value="1"/>
</dbReference>
<dbReference type="Pfam" id="PF00512">
    <property type="entry name" value="HisKA"/>
    <property type="match status" value="1"/>
</dbReference>
<keyword evidence="6 13" id="KW-0812">Transmembrane</keyword>
<dbReference type="FunFam" id="3.30.565.10:FF:000006">
    <property type="entry name" value="Sensor histidine kinase WalK"/>
    <property type="match status" value="1"/>
</dbReference>
<dbReference type="KEGG" id="trs:Terro_2253"/>
<dbReference type="PANTHER" id="PTHR45569:SF1">
    <property type="entry name" value="SENSOR PROTEIN KDPD"/>
    <property type="match status" value="1"/>
</dbReference>
<dbReference type="InterPro" id="IPR052023">
    <property type="entry name" value="Histidine_kinase_KdpD"/>
</dbReference>
<evidence type="ECO:0000256" key="9">
    <source>
        <dbReference type="ARBA" id="ARBA00022840"/>
    </source>
</evidence>
<evidence type="ECO:0000313" key="15">
    <source>
        <dbReference type="EMBL" id="AFL88517.1"/>
    </source>
</evidence>
<keyword evidence="4" id="KW-0597">Phosphoprotein</keyword>
<gene>
    <name evidence="15" type="ordered locus">Terro_2253</name>
    <name evidence="16" type="ordered locus">Terro_2617</name>
</gene>
<accession>I3ZGZ9</accession>
<feature type="transmembrane region" description="Helical" evidence="13">
    <location>
        <begin position="32"/>
        <end position="49"/>
    </location>
</feature>
<dbReference type="GO" id="GO:0005886">
    <property type="term" value="C:plasma membrane"/>
    <property type="evidence" value="ECO:0007669"/>
    <property type="project" value="TreeGrafter"/>
</dbReference>
<dbReference type="InterPro" id="IPR036097">
    <property type="entry name" value="HisK_dim/P_sf"/>
</dbReference>
<dbReference type="AlphaFoldDB" id="I3ZGZ9"/>
<evidence type="ECO:0000256" key="6">
    <source>
        <dbReference type="ARBA" id="ARBA00022692"/>
    </source>
</evidence>
<dbReference type="SUPFAM" id="SSF55874">
    <property type="entry name" value="ATPase domain of HSP90 chaperone/DNA topoisomerase II/histidine kinase"/>
    <property type="match status" value="1"/>
</dbReference>
<protein>
    <recommendedName>
        <fullName evidence="3">histidine kinase</fullName>
        <ecNumber evidence="3">2.7.13.3</ecNumber>
    </recommendedName>
</protein>
<name>I3ZGZ9_TERRK</name>
<dbReference type="STRING" id="926566.Terro_2253"/>
<feature type="domain" description="Histidine kinase" evidence="14">
    <location>
        <begin position="266"/>
        <end position="481"/>
    </location>
</feature>
<dbReference type="OrthoDB" id="9813151at2"/>